<accession>A0A2M7E6U4</accession>
<dbReference type="EMBL" id="PETL01000359">
    <property type="protein sequence ID" value="PIV63425.1"/>
    <property type="molecule type" value="Genomic_DNA"/>
</dbReference>
<dbReference type="PANTHER" id="PTHR45947:SF3">
    <property type="entry name" value="SULFOQUINOVOSYL TRANSFERASE SQD2"/>
    <property type="match status" value="1"/>
</dbReference>
<gene>
    <name evidence="2" type="ORF">COS11_07490</name>
</gene>
<evidence type="ECO:0000259" key="1">
    <source>
        <dbReference type="Pfam" id="PF00534"/>
    </source>
</evidence>
<evidence type="ECO:0000313" key="2">
    <source>
        <dbReference type="EMBL" id="PIV63425.1"/>
    </source>
</evidence>
<dbReference type="Pfam" id="PF00534">
    <property type="entry name" value="Glycos_transf_1"/>
    <property type="match status" value="1"/>
</dbReference>
<proteinExistence type="predicted"/>
<comment type="caution">
    <text evidence="2">The sequence shown here is derived from an EMBL/GenBank/DDBJ whole genome shotgun (WGS) entry which is preliminary data.</text>
</comment>
<feature type="domain" description="Glycosyl transferase family 1" evidence="1">
    <location>
        <begin position="148"/>
        <end position="295"/>
    </location>
</feature>
<dbReference type="Proteomes" id="UP000228886">
    <property type="component" value="Unassembled WGS sequence"/>
</dbReference>
<dbReference type="GO" id="GO:0016757">
    <property type="term" value="F:glycosyltransferase activity"/>
    <property type="evidence" value="ECO:0007669"/>
    <property type="project" value="InterPro"/>
</dbReference>
<dbReference type="PANTHER" id="PTHR45947">
    <property type="entry name" value="SULFOQUINOVOSYL TRANSFERASE SQD2"/>
    <property type="match status" value="1"/>
</dbReference>
<dbReference type="CDD" id="cd03801">
    <property type="entry name" value="GT4_PimA-like"/>
    <property type="match status" value="1"/>
</dbReference>
<organism evidence="2 3">
    <name type="scientific">bacterium (Candidatus Ratteibacteria) CG01_land_8_20_14_3_00_40_19</name>
    <dbReference type="NCBI Taxonomy" id="2014290"/>
    <lineage>
        <taxon>Bacteria</taxon>
        <taxon>Candidatus Ratteibacteria</taxon>
    </lineage>
</organism>
<dbReference type="Gene3D" id="3.40.50.2000">
    <property type="entry name" value="Glycogen Phosphorylase B"/>
    <property type="match status" value="1"/>
</dbReference>
<protein>
    <submittedName>
        <fullName evidence="2">Glycosyl transferase family 1</fullName>
    </submittedName>
</protein>
<keyword evidence="2" id="KW-0808">Transferase</keyword>
<sequence>MKILLLYPYPPEPDGISLQGYYLSKGLKENGANVVSCERKNSLEKDWQYESFKPDITIGVGFWGDTPDLILDPLKHGIQPVPWLNADGWIANYQDILNSLPLITVPSNWVKSTYIRDGIKGDNIRILHIGYDPDIFYPLPEDDLKILKIRELLGIRKDEIMILTAGGDATSKGAQEMLQALSKIDQEFPKWKYVLKIMVSYSSRNHGKEERKLIHDLNLDKNKIVYLEGKYSPEFIAQLIRACDIYAAPSRLESFGMLQLEAQACGKPVISINVGGPKDTIIHNETGFLVDVASEIKLTQEWVYQRMGFDKKHLIKFSEPKTFAYRANIEQLTNYTRMLLSDKSIREKIGRAAAEHVRKNFNYRLIAEKMLKLINSCV</sequence>
<name>A0A2M7E6U4_9BACT</name>
<evidence type="ECO:0000313" key="3">
    <source>
        <dbReference type="Proteomes" id="UP000228886"/>
    </source>
</evidence>
<dbReference type="InterPro" id="IPR001296">
    <property type="entry name" value="Glyco_trans_1"/>
</dbReference>
<reference evidence="3" key="1">
    <citation type="submission" date="2017-09" db="EMBL/GenBank/DDBJ databases">
        <title>Depth-based differentiation of microbial function through sediment-hosted aquifers and enrichment of novel symbionts in the deep terrestrial subsurface.</title>
        <authorList>
            <person name="Probst A.J."/>
            <person name="Ladd B."/>
            <person name="Jarett J.K."/>
            <person name="Geller-Mcgrath D.E."/>
            <person name="Sieber C.M.K."/>
            <person name="Emerson J.B."/>
            <person name="Anantharaman K."/>
            <person name="Thomas B.C."/>
            <person name="Malmstrom R."/>
            <person name="Stieglmeier M."/>
            <person name="Klingl A."/>
            <person name="Woyke T."/>
            <person name="Ryan C.M."/>
            <person name="Banfield J.F."/>
        </authorList>
    </citation>
    <scope>NUCLEOTIDE SEQUENCE [LARGE SCALE GENOMIC DNA]</scope>
</reference>
<dbReference type="SUPFAM" id="SSF53756">
    <property type="entry name" value="UDP-Glycosyltransferase/glycogen phosphorylase"/>
    <property type="match status" value="1"/>
</dbReference>
<dbReference type="InterPro" id="IPR050194">
    <property type="entry name" value="Glycosyltransferase_grp1"/>
</dbReference>
<dbReference type="AlphaFoldDB" id="A0A2M7E6U4"/>